<evidence type="ECO:0000256" key="2">
    <source>
        <dbReference type="ARBA" id="ARBA00022741"/>
    </source>
</evidence>
<dbReference type="InterPro" id="IPR003959">
    <property type="entry name" value="ATPase_AAA_core"/>
</dbReference>
<proteinExistence type="inferred from homology"/>
<dbReference type="CDD" id="cd00009">
    <property type="entry name" value="AAA"/>
    <property type="match status" value="3"/>
</dbReference>
<dbReference type="InterPro" id="IPR050773">
    <property type="entry name" value="CbxX/CfxQ_RuBisCO_ESX"/>
</dbReference>
<dbReference type="Gene3D" id="1.10.8.60">
    <property type="match status" value="2"/>
</dbReference>
<dbReference type="InterPro" id="IPR000641">
    <property type="entry name" value="CbxX/CfxQ"/>
</dbReference>
<dbReference type="PRINTS" id="PR00819">
    <property type="entry name" value="CBXCFQXSUPER"/>
</dbReference>
<evidence type="ECO:0000313" key="6">
    <source>
        <dbReference type="Proteomes" id="UP001642484"/>
    </source>
</evidence>
<feature type="domain" description="AAA+ ATPase" evidence="4">
    <location>
        <begin position="1199"/>
        <end position="1336"/>
    </location>
</feature>
<dbReference type="Proteomes" id="UP001642484">
    <property type="component" value="Unassembled WGS sequence"/>
</dbReference>
<feature type="domain" description="AAA+ ATPase" evidence="4">
    <location>
        <begin position="935"/>
        <end position="1153"/>
    </location>
</feature>
<dbReference type="Pfam" id="PF26600">
    <property type="entry name" value="zf-CHCC_shd"/>
    <property type="match status" value="3"/>
</dbReference>
<dbReference type="SUPFAM" id="SSF52540">
    <property type="entry name" value="P-loop containing nucleoside triphosphate hydrolases"/>
    <property type="match status" value="3"/>
</dbReference>
<protein>
    <recommendedName>
        <fullName evidence="4">AAA+ ATPase domain-containing protein</fullName>
    </recommendedName>
</protein>
<accession>A0ABP0HPH3</accession>
<feature type="domain" description="AAA+ ATPase" evidence="4">
    <location>
        <begin position="1458"/>
        <end position="1571"/>
    </location>
</feature>
<dbReference type="Pfam" id="PF00004">
    <property type="entry name" value="AAA"/>
    <property type="match status" value="3"/>
</dbReference>
<comment type="similarity">
    <text evidence="1">Belongs to the CbxX/CfxQ family.</text>
</comment>
<dbReference type="InterPro" id="IPR003593">
    <property type="entry name" value="AAA+_ATPase"/>
</dbReference>
<dbReference type="InterPro" id="IPR027417">
    <property type="entry name" value="P-loop_NTPase"/>
</dbReference>
<gene>
    <name evidence="5" type="ORF">CCMP2556_LOCUS2525</name>
</gene>
<dbReference type="InterPro" id="IPR058255">
    <property type="entry name" value="zf-CHCC_ins"/>
</dbReference>
<dbReference type="PANTHER" id="PTHR43392:SF2">
    <property type="entry name" value="AAA-TYPE ATPASE FAMILY PROTEIN _ ANKYRIN REPEAT FAMILY PROTEIN"/>
    <property type="match status" value="1"/>
</dbReference>
<dbReference type="SMART" id="SM00382">
    <property type="entry name" value="AAA"/>
    <property type="match status" value="3"/>
</dbReference>
<evidence type="ECO:0000313" key="5">
    <source>
        <dbReference type="EMBL" id="CAK8991623.1"/>
    </source>
</evidence>
<sequence length="1573" mass="175520">MACAEEEEIQNGSRPMPRCDKTSHTPYVYPDCKHTREVTCYFLAEYKREPSKVPKCEHLVEYLPDCGHCISVKCSFKSAYLRSAAQFVCPQKLDIDLPRCGHPAKVSCAEEQSLRSWTGGRCGDGMVREGEAYGPLDHVCDKIVTFVRRCGHEEKVKCGKAFDLANVRSHCKETVPITHPHCGHECKTACHQSQEYAHLPRPQGSVDSLEEAALHGSSPQLPGLTCTAEVLVKRKCGHEIRVKCHLKTSPLPLCKETCAVFSPMCGHEVFVPCHQLDDMRRWQCWEPEVVAHLQKHAELPAHAKPQELSSPQELLNVAKTCKKAVKVTRACGHHVDYDCKELTKILKDGTVKGQCYEKVEKPLRCGHMAKAKCYEHQKYQDGKDNIKCTEKAIRPCWNSSTCGSSRLMVQCASTSKICCGTESTWRCPADRHSYQLKLCKDGTPSACPGCQQDTANAQIQEITRALQTDVPLDCELNPCFLETTTTKVPFFSKSMCFAEEVHNFDPASFSTEFRSAQLELLQAFQEKEDQKLWDRQLFEPKLIPVFCCLKNQKQSIQGFSLRKQVRADTLDGIQVHRLTHGNLKALEDAEETQLVVGYLYTLRCCHEFWPNESNQKNQKKKKALVQSWRQSFDCFEEKAAKAPRRLVVWPPFAIYMTHGLKLSKASLRKAASLLEGQRDVDLVPLQITLAKPPFPVQPASAAPEPAWEADDRYLHLEELQDTPAAELVFPTEWSGSLISGDLTERHDSELKQKLSFINKAATPFAGKNLLDQLAKSLEVSGSTTSSKGATSNHLDLLFALELYNTDSERSKEYLEKYLACTKASARPEAHPLLLLAMYRNTKSQNMLEALQRYPALEALLNHEEKAQVEGVAASALEPAEMWEEMKETKGCCSEAMDKLMALTGIKKVKATAVALYKSALQFKKMSPEMQKANAMALNYCFLGNPGTGKTTVARLFAAVLHDSQLRSQNVFQECGAQKVKDDGIDEFRKLAQAAMDGVLFIDEAYDLDPLGDKFKGAPIVNELVTLTENERDRLTVILAGYEDDMNNKFFAYNTGLKSRFHEVIFEDFDEAELSQIWCQNMQQRGWTDEDPRLTSVAVRRILKSRGKKGFGNAREVRKKIETATAVAMSREDFEPSSMILRFADVVGEDPRGNAKLKTVLDKMEKKIGWKKIKEAVKELITVCGTNYQRELDGQAPLPVFLNRLFLGNPGTGKTTCASMYGEILKHLGFLTSGEVVFKTAGDMGGAVVGEAQQKVLSILQSAAGKVLVIDEAYNLDDNLYGKQVLDVLVEKIQGTENDDIAVLLLGYEEPMSAMLRNQNPGLARRFPLEMAFRFEDYNDQELMEILRLNCKQKDLKPSIEFQEKALRKLGMLRQSSANFGNAGAVENLLKSAMLKASAQGNGLALQPDDIDVGPEADLHEDPFAPLDKLYRMETVKQKLQQLSNAFTVAQQEGSELPELGHFVFTGAPGTGKTTVARVMARILFQLRLLGSENVQETSGLNLTGEYVGQTKKKVEEKLDAAKGGVLFIDEAYELGKGRFGAEACTAIVAAMTDPKYKGSSLSEECFGRKDRAL</sequence>
<keyword evidence="6" id="KW-1185">Reference proteome</keyword>
<dbReference type="EMBL" id="CAXAMN010000969">
    <property type="protein sequence ID" value="CAK8991623.1"/>
    <property type="molecule type" value="Genomic_DNA"/>
</dbReference>
<organism evidence="5 6">
    <name type="scientific">Durusdinium trenchii</name>
    <dbReference type="NCBI Taxonomy" id="1381693"/>
    <lineage>
        <taxon>Eukaryota</taxon>
        <taxon>Sar</taxon>
        <taxon>Alveolata</taxon>
        <taxon>Dinophyceae</taxon>
        <taxon>Suessiales</taxon>
        <taxon>Symbiodiniaceae</taxon>
        <taxon>Durusdinium</taxon>
    </lineage>
</organism>
<dbReference type="PANTHER" id="PTHR43392">
    <property type="entry name" value="AAA-TYPE ATPASE FAMILY PROTEIN / ANKYRIN REPEAT FAMILY PROTEIN"/>
    <property type="match status" value="1"/>
</dbReference>
<evidence type="ECO:0000259" key="4">
    <source>
        <dbReference type="SMART" id="SM00382"/>
    </source>
</evidence>
<reference evidence="5 6" key="1">
    <citation type="submission" date="2024-02" db="EMBL/GenBank/DDBJ databases">
        <authorList>
            <person name="Chen Y."/>
            <person name="Shah S."/>
            <person name="Dougan E. K."/>
            <person name="Thang M."/>
            <person name="Chan C."/>
        </authorList>
    </citation>
    <scope>NUCLEOTIDE SEQUENCE [LARGE SCALE GENOMIC DNA]</scope>
</reference>
<dbReference type="Pfam" id="PF26601">
    <property type="entry name" value="zf-CHCC_ins"/>
    <property type="match status" value="3"/>
</dbReference>
<keyword evidence="3" id="KW-0067">ATP-binding</keyword>
<name>A0ABP0HPH3_9DINO</name>
<dbReference type="Gene3D" id="3.40.50.300">
    <property type="entry name" value="P-loop containing nucleotide triphosphate hydrolases"/>
    <property type="match status" value="3"/>
</dbReference>
<evidence type="ECO:0000256" key="3">
    <source>
        <dbReference type="ARBA" id="ARBA00022840"/>
    </source>
</evidence>
<evidence type="ECO:0000256" key="1">
    <source>
        <dbReference type="ARBA" id="ARBA00010378"/>
    </source>
</evidence>
<dbReference type="InterPro" id="IPR058254">
    <property type="entry name" value="zf-CHCC_shd"/>
</dbReference>
<keyword evidence="2" id="KW-0547">Nucleotide-binding</keyword>
<comment type="caution">
    <text evidence="5">The sequence shown here is derived from an EMBL/GenBank/DDBJ whole genome shotgun (WGS) entry which is preliminary data.</text>
</comment>